<evidence type="ECO:0000313" key="2">
    <source>
        <dbReference type="Proteomes" id="UP001642464"/>
    </source>
</evidence>
<keyword evidence="2" id="KW-1185">Reference proteome</keyword>
<dbReference type="EMBL" id="CAXAMM010004002">
    <property type="protein sequence ID" value="CAK9002061.1"/>
    <property type="molecule type" value="Genomic_DNA"/>
</dbReference>
<reference evidence="1 2" key="1">
    <citation type="submission" date="2024-02" db="EMBL/GenBank/DDBJ databases">
        <authorList>
            <person name="Chen Y."/>
            <person name="Shah S."/>
            <person name="Dougan E. K."/>
            <person name="Thang M."/>
            <person name="Chan C."/>
        </authorList>
    </citation>
    <scope>NUCLEOTIDE SEQUENCE [LARGE SCALE GENOMIC DNA]</scope>
</reference>
<organism evidence="1 2">
    <name type="scientific">Durusdinium trenchii</name>
    <dbReference type="NCBI Taxonomy" id="1381693"/>
    <lineage>
        <taxon>Eukaryota</taxon>
        <taxon>Sar</taxon>
        <taxon>Alveolata</taxon>
        <taxon>Dinophyceae</taxon>
        <taxon>Suessiales</taxon>
        <taxon>Symbiodiniaceae</taxon>
        <taxon>Durusdinium</taxon>
    </lineage>
</organism>
<dbReference type="Proteomes" id="UP001642464">
    <property type="component" value="Unassembled WGS sequence"/>
</dbReference>
<evidence type="ECO:0000313" key="1">
    <source>
        <dbReference type="EMBL" id="CAK9002061.1"/>
    </source>
</evidence>
<comment type="caution">
    <text evidence="1">The sequence shown here is derived from an EMBL/GenBank/DDBJ whole genome shotgun (WGS) entry which is preliminary data.</text>
</comment>
<proteinExistence type="predicted"/>
<sequence>MEITLGNLTPSTPENPVHLAWWAPRKSQTAWNPHLNLEGCAVYRHMNSAYPKYSDVDFNGGNLQVDSNGQITIRFQAPATYYVTSWISVPHVHLRLCSNDTFAHTTQDAIVFIVDGPELVAGEAGSHLQILDYKNFTYAEKTGGPLRSVSDRDIIGVLTWRTTTPTTSSPFIDELVNNTDWDGLVLHPPQIMWTTPPTHMRMLPTATLGATRLEVFHLETCLWG</sequence>
<accession>A0ABP0IHI1</accession>
<name>A0ABP0IHI1_9DINO</name>
<protein>
    <submittedName>
        <fullName evidence="1">Uncharacterized protein</fullName>
    </submittedName>
</protein>
<gene>
    <name evidence="1" type="ORF">SCF082_LOCUS7175</name>
</gene>